<organism evidence="3 4">
    <name type="scientific">Aliidiomarina iranensis</name>
    <dbReference type="NCBI Taxonomy" id="1434071"/>
    <lineage>
        <taxon>Bacteria</taxon>
        <taxon>Pseudomonadati</taxon>
        <taxon>Pseudomonadota</taxon>
        <taxon>Gammaproteobacteria</taxon>
        <taxon>Alteromonadales</taxon>
        <taxon>Idiomarinaceae</taxon>
        <taxon>Aliidiomarina</taxon>
    </lineage>
</organism>
<evidence type="ECO:0000313" key="3">
    <source>
        <dbReference type="EMBL" id="RUO23297.1"/>
    </source>
</evidence>
<evidence type="ECO:0000313" key="4">
    <source>
        <dbReference type="Proteomes" id="UP000288395"/>
    </source>
</evidence>
<dbReference type="AlphaFoldDB" id="A0A432W260"/>
<feature type="transmembrane region" description="Helical" evidence="1">
    <location>
        <begin position="98"/>
        <end position="131"/>
    </location>
</feature>
<feature type="transmembrane region" description="Helical" evidence="1">
    <location>
        <begin position="143"/>
        <end position="163"/>
    </location>
</feature>
<keyword evidence="1" id="KW-0472">Membrane</keyword>
<protein>
    <recommendedName>
        <fullName evidence="2">HTH cro/C1-type domain-containing protein</fullName>
    </recommendedName>
</protein>
<dbReference type="Pfam" id="PF05656">
    <property type="entry name" value="DUF805"/>
    <property type="match status" value="1"/>
</dbReference>
<dbReference type="OrthoDB" id="21915at2"/>
<dbReference type="CDD" id="cd00093">
    <property type="entry name" value="HTH_XRE"/>
    <property type="match status" value="1"/>
</dbReference>
<dbReference type="Pfam" id="PF01381">
    <property type="entry name" value="HTH_3"/>
    <property type="match status" value="1"/>
</dbReference>
<dbReference type="PROSITE" id="PS50943">
    <property type="entry name" value="HTH_CROC1"/>
    <property type="match status" value="1"/>
</dbReference>
<keyword evidence="1" id="KW-1133">Transmembrane helix</keyword>
<dbReference type="PANTHER" id="PTHR34980">
    <property type="entry name" value="INNER MEMBRANE PROTEIN-RELATED-RELATED"/>
    <property type="match status" value="1"/>
</dbReference>
<name>A0A432W260_9GAMM</name>
<accession>A0A432W260</accession>
<sequence length="172" mass="19682">MNINSEKVKQLRTQKGWSQEQLSEFCGVNLRTIQRLEKRGTASQETVKALAAVFAVDAQTFTASDQPAPKRAFTIILNTLKDFDDFQSRAERYEFWWFFIFFVLALALAETIHLAVASAVAIILLIPFLAVSTRRLRDAGQSVWWQLMYLVPFGVLLVLYYLAMPSLRTKNN</sequence>
<evidence type="ECO:0000259" key="2">
    <source>
        <dbReference type="PROSITE" id="PS50943"/>
    </source>
</evidence>
<dbReference type="PANTHER" id="PTHR34980:SF2">
    <property type="entry name" value="INNER MEMBRANE PROTEIN YHAH-RELATED"/>
    <property type="match status" value="1"/>
</dbReference>
<comment type="caution">
    <text evidence="3">The sequence shown here is derived from an EMBL/GenBank/DDBJ whole genome shotgun (WGS) entry which is preliminary data.</text>
</comment>
<dbReference type="InterPro" id="IPR001387">
    <property type="entry name" value="Cro/C1-type_HTH"/>
</dbReference>
<keyword evidence="4" id="KW-1185">Reference proteome</keyword>
<reference evidence="4" key="1">
    <citation type="journal article" date="2018" name="Front. Microbiol.">
        <title>Genome-Based Analysis Reveals the Taxonomy and Diversity of the Family Idiomarinaceae.</title>
        <authorList>
            <person name="Liu Y."/>
            <person name="Lai Q."/>
            <person name="Shao Z."/>
        </authorList>
    </citation>
    <scope>NUCLEOTIDE SEQUENCE [LARGE SCALE GENOMIC DNA]</scope>
    <source>
        <strain evidence="4">GBPy7</strain>
    </source>
</reference>
<dbReference type="InterPro" id="IPR008523">
    <property type="entry name" value="DUF805"/>
</dbReference>
<dbReference type="SUPFAM" id="SSF47413">
    <property type="entry name" value="lambda repressor-like DNA-binding domains"/>
    <property type="match status" value="1"/>
</dbReference>
<dbReference type="Proteomes" id="UP000288395">
    <property type="component" value="Unassembled WGS sequence"/>
</dbReference>
<dbReference type="SMART" id="SM00530">
    <property type="entry name" value="HTH_XRE"/>
    <property type="match status" value="1"/>
</dbReference>
<feature type="domain" description="HTH cro/C1-type" evidence="2">
    <location>
        <begin position="8"/>
        <end position="61"/>
    </location>
</feature>
<dbReference type="GO" id="GO:0003677">
    <property type="term" value="F:DNA binding"/>
    <property type="evidence" value="ECO:0007669"/>
    <property type="project" value="InterPro"/>
</dbReference>
<dbReference type="RefSeq" id="WP_126764840.1">
    <property type="nucleotide sequence ID" value="NZ_PIPJ01000001.1"/>
</dbReference>
<keyword evidence="1" id="KW-0812">Transmembrane</keyword>
<evidence type="ECO:0000256" key="1">
    <source>
        <dbReference type="SAM" id="Phobius"/>
    </source>
</evidence>
<dbReference type="InterPro" id="IPR010982">
    <property type="entry name" value="Lambda_DNA-bd_dom_sf"/>
</dbReference>
<gene>
    <name evidence="3" type="ORF">CWE08_01195</name>
</gene>
<dbReference type="EMBL" id="PIPJ01000001">
    <property type="protein sequence ID" value="RUO23297.1"/>
    <property type="molecule type" value="Genomic_DNA"/>
</dbReference>
<dbReference type="GO" id="GO:0005886">
    <property type="term" value="C:plasma membrane"/>
    <property type="evidence" value="ECO:0007669"/>
    <property type="project" value="TreeGrafter"/>
</dbReference>
<dbReference type="Gene3D" id="1.10.260.40">
    <property type="entry name" value="lambda repressor-like DNA-binding domains"/>
    <property type="match status" value="1"/>
</dbReference>
<proteinExistence type="predicted"/>